<dbReference type="InterPro" id="IPR027356">
    <property type="entry name" value="NPH3_dom"/>
</dbReference>
<comment type="pathway">
    <text evidence="1">Protein modification; protein ubiquitination.</text>
</comment>
<reference evidence="5" key="5">
    <citation type="journal article" date="2021" name="G3 (Bethesda)">
        <title>Aegilops tauschii genome assembly Aet v5.0 features greater sequence contiguity and improved annotation.</title>
        <authorList>
            <person name="Wang L."/>
            <person name="Zhu T."/>
            <person name="Rodriguez J.C."/>
            <person name="Deal K.R."/>
            <person name="Dubcovsky J."/>
            <person name="McGuire P.E."/>
            <person name="Lux T."/>
            <person name="Spannagl M."/>
            <person name="Mayer K.F.X."/>
            <person name="Baldrich P."/>
            <person name="Meyers B.C."/>
            <person name="Huo N."/>
            <person name="Gu Y.Q."/>
            <person name="Zhou H."/>
            <person name="Devos K.M."/>
            <person name="Bennetzen J.L."/>
            <person name="Unver T."/>
            <person name="Budak H."/>
            <person name="Gulick P.J."/>
            <person name="Galiba G."/>
            <person name="Kalapos B."/>
            <person name="Nelson D.R."/>
            <person name="Li P."/>
            <person name="You F.M."/>
            <person name="Luo M.C."/>
            <person name="Dvorak J."/>
        </authorList>
    </citation>
    <scope>NUCLEOTIDE SEQUENCE [LARGE SCALE GENOMIC DNA]</scope>
    <source>
        <strain evidence="5">cv. AL8/78</strain>
    </source>
</reference>
<keyword evidence="6" id="KW-1185">Reference proteome</keyword>
<evidence type="ECO:0000259" key="4">
    <source>
        <dbReference type="PROSITE" id="PS51649"/>
    </source>
</evidence>
<comment type="similarity">
    <text evidence="3">Belongs to the NPH3 family.</text>
</comment>
<dbReference type="GO" id="GO:0016567">
    <property type="term" value="P:protein ubiquitination"/>
    <property type="evidence" value="ECO:0007669"/>
    <property type="project" value="UniProtKB-UniPathway"/>
</dbReference>
<dbReference type="Pfam" id="PF03000">
    <property type="entry name" value="NPH3"/>
    <property type="match status" value="1"/>
</dbReference>
<protein>
    <recommendedName>
        <fullName evidence="4">NPH3 domain-containing protein</fullName>
    </recommendedName>
</protein>
<dbReference type="AlphaFoldDB" id="A0A453KWX8"/>
<organism evidence="5 6">
    <name type="scientific">Aegilops tauschii subsp. strangulata</name>
    <name type="common">Goatgrass</name>
    <dbReference type="NCBI Taxonomy" id="200361"/>
    <lineage>
        <taxon>Eukaryota</taxon>
        <taxon>Viridiplantae</taxon>
        <taxon>Streptophyta</taxon>
        <taxon>Embryophyta</taxon>
        <taxon>Tracheophyta</taxon>
        <taxon>Spermatophyta</taxon>
        <taxon>Magnoliopsida</taxon>
        <taxon>Liliopsida</taxon>
        <taxon>Poales</taxon>
        <taxon>Poaceae</taxon>
        <taxon>BOP clade</taxon>
        <taxon>Pooideae</taxon>
        <taxon>Triticodae</taxon>
        <taxon>Triticeae</taxon>
        <taxon>Triticinae</taxon>
        <taxon>Aegilops</taxon>
    </lineage>
</organism>
<accession>A0A453KWX8</accession>
<evidence type="ECO:0000313" key="6">
    <source>
        <dbReference type="Proteomes" id="UP000015105"/>
    </source>
</evidence>
<feature type="domain" description="NPH3" evidence="4">
    <location>
        <begin position="102"/>
        <end position="354"/>
    </location>
</feature>
<dbReference type="InterPro" id="IPR011333">
    <property type="entry name" value="SKP1/BTB/POZ_sf"/>
</dbReference>
<evidence type="ECO:0000256" key="1">
    <source>
        <dbReference type="ARBA" id="ARBA00004906"/>
    </source>
</evidence>
<dbReference type="Gramene" id="AET5Gv20540900.11">
    <property type="protein sequence ID" value="AET5Gv20540900.11"/>
    <property type="gene ID" value="AET5Gv20540900"/>
</dbReference>
<reference evidence="5" key="3">
    <citation type="journal article" date="2017" name="Nature">
        <title>Genome sequence of the progenitor of the wheat D genome Aegilops tauschii.</title>
        <authorList>
            <person name="Luo M.C."/>
            <person name="Gu Y.Q."/>
            <person name="Puiu D."/>
            <person name="Wang H."/>
            <person name="Twardziok S.O."/>
            <person name="Deal K.R."/>
            <person name="Huo N."/>
            <person name="Zhu T."/>
            <person name="Wang L."/>
            <person name="Wang Y."/>
            <person name="McGuire P.E."/>
            <person name="Liu S."/>
            <person name="Long H."/>
            <person name="Ramasamy R.K."/>
            <person name="Rodriguez J.C."/>
            <person name="Van S.L."/>
            <person name="Yuan L."/>
            <person name="Wang Z."/>
            <person name="Xia Z."/>
            <person name="Xiao L."/>
            <person name="Anderson O.D."/>
            <person name="Ouyang S."/>
            <person name="Liang Y."/>
            <person name="Zimin A.V."/>
            <person name="Pertea G."/>
            <person name="Qi P."/>
            <person name="Bennetzen J.L."/>
            <person name="Dai X."/>
            <person name="Dawson M.W."/>
            <person name="Muller H.G."/>
            <person name="Kugler K."/>
            <person name="Rivarola-Duarte L."/>
            <person name="Spannagl M."/>
            <person name="Mayer K.F.X."/>
            <person name="Lu F.H."/>
            <person name="Bevan M.W."/>
            <person name="Leroy P."/>
            <person name="Li P."/>
            <person name="You F.M."/>
            <person name="Sun Q."/>
            <person name="Liu Z."/>
            <person name="Lyons E."/>
            <person name="Wicker T."/>
            <person name="Salzberg S.L."/>
            <person name="Devos K.M."/>
            <person name="Dvorak J."/>
        </authorList>
    </citation>
    <scope>NUCLEOTIDE SEQUENCE [LARGE SCALE GENOMIC DNA]</scope>
    <source>
        <strain evidence="5">cv. AL8/78</strain>
    </source>
</reference>
<dbReference type="PROSITE" id="PS51649">
    <property type="entry name" value="NPH3"/>
    <property type="match status" value="1"/>
</dbReference>
<dbReference type="InterPro" id="IPR043454">
    <property type="entry name" value="NPH3/RPT2-like"/>
</dbReference>
<reference evidence="6" key="2">
    <citation type="journal article" date="2017" name="Nat. Plants">
        <title>The Aegilops tauschii genome reveals multiple impacts of transposons.</title>
        <authorList>
            <person name="Zhao G."/>
            <person name="Zou C."/>
            <person name="Li K."/>
            <person name="Wang K."/>
            <person name="Li T."/>
            <person name="Gao L."/>
            <person name="Zhang X."/>
            <person name="Wang H."/>
            <person name="Yang Z."/>
            <person name="Liu X."/>
            <person name="Jiang W."/>
            <person name="Mao L."/>
            <person name="Kong X."/>
            <person name="Jiao Y."/>
            <person name="Jia J."/>
        </authorList>
    </citation>
    <scope>NUCLEOTIDE SEQUENCE [LARGE SCALE GENOMIC DNA]</scope>
    <source>
        <strain evidence="6">cv. AL8/78</strain>
    </source>
</reference>
<dbReference type="SUPFAM" id="SSF54695">
    <property type="entry name" value="POZ domain"/>
    <property type="match status" value="1"/>
</dbReference>
<reference evidence="5" key="4">
    <citation type="submission" date="2019-03" db="UniProtKB">
        <authorList>
            <consortium name="EnsemblPlants"/>
        </authorList>
    </citation>
    <scope>IDENTIFICATION</scope>
</reference>
<dbReference type="UniPathway" id="UPA00143"/>
<evidence type="ECO:0000256" key="2">
    <source>
        <dbReference type="ARBA" id="ARBA00022786"/>
    </source>
</evidence>
<proteinExistence type="inferred from homology"/>
<evidence type="ECO:0000256" key="3">
    <source>
        <dbReference type="PROSITE-ProRule" id="PRU00982"/>
    </source>
</evidence>
<dbReference type="Proteomes" id="UP000015105">
    <property type="component" value="Chromosome 5D"/>
</dbReference>
<reference evidence="6" key="1">
    <citation type="journal article" date="2014" name="Science">
        <title>Ancient hybridizations among the ancestral genomes of bread wheat.</title>
        <authorList>
            <consortium name="International Wheat Genome Sequencing Consortium,"/>
            <person name="Marcussen T."/>
            <person name="Sandve S.R."/>
            <person name="Heier L."/>
            <person name="Spannagl M."/>
            <person name="Pfeifer M."/>
            <person name="Jakobsen K.S."/>
            <person name="Wulff B.B."/>
            <person name="Steuernagel B."/>
            <person name="Mayer K.F."/>
            <person name="Olsen O.A."/>
        </authorList>
    </citation>
    <scope>NUCLEOTIDE SEQUENCE [LARGE SCALE GENOMIC DNA]</scope>
    <source>
        <strain evidence="6">cv. AL8/78</strain>
    </source>
</reference>
<dbReference type="PANTHER" id="PTHR32370">
    <property type="entry name" value="OS12G0117600 PROTEIN"/>
    <property type="match status" value="1"/>
</dbReference>
<sequence length="354" mass="39345">MQFPLLSKSSKLQKLVLKATEKGTDDVHIDDLPGGAKGFEICAKFCYGMVVTLSPHNVVAARCAAEYLGMTEDMDKGNLIFKIEVFINSSILRSWKDSIIVLLSTKALLPWSEELKVVGRCIDAIASKTSVDPDLIGEALKAYAVRWLPDSYDALVADDYMRRNQCLVETIIWLLPSDKSSGCSCRFLLKLLKVAILVGSGDHVKEELMRRISFQLHKASVKDLLLPAASPSEGMHDVRLVHNLVQRFVARTALSHNGDFVEKSDEKMIELNFEQESTLALGELVDGYLSEVAADPDLEFSTFVELATAVPEAARPVHDGLYYAVDAYIKVCSMHLMNLNLLNGCCQYFLLYDE</sequence>
<dbReference type="EnsemblPlants" id="AET5Gv20540900.11">
    <property type="protein sequence ID" value="AET5Gv20540900.11"/>
    <property type="gene ID" value="AET5Gv20540900"/>
</dbReference>
<keyword evidence="2" id="KW-0833">Ubl conjugation pathway</keyword>
<name>A0A453KWX8_AEGTS</name>
<evidence type="ECO:0000313" key="5">
    <source>
        <dbReference type="EnsemblPlants" id="AET5Gv20540900.11"/>
    </source>
</evidence>